<sequence length="304" mass="32643">MMIAWKRMSLLLLAACAAPPRPAGAQSDPLTRAYTPQECSSCAEWNAPHRPVHLFGNTYYVGTQGLASILITSPDGHVLIDGALPNSAPLILANIRSLGFDPADVKLILNSHAHFDHSGGFAALQRATGAPVAASAQSVQAIRSGRSGDNDPQHGELVGTPPVANVTLIHEGRPMQVGSLSLTPYLTAGHTPGGTTWTWRSCEGERCVNFVYADSQTPISADGFLFSASPRYPNAVADFRRGYEVLERLSCDILITPHPGASNLWQRAATAPDGLIDPQACKQYAARSREQLQTRLQTEQARRN</sequence>
<dbReference type="RefSeq" id="WP_205761823.1">
    <property type="nucleotide sequence ID" value="NZ_JABDTL010000002.1"/>
</dbReference>
<dbReference type="SMART" id="SM00849">
    <property type="entry name" value="Lactamase_B"/>
    <property type="match status" value="1"/>
</dbReference>
<proteinExistence type="predicted"/>
<dbReference type="InterPro" id="IPR050855">
    <property type="entry name" value="NDM-1-like"/>
</dbReference>
<keyword evidence="5" id="KW-1185">Reference proteome</keyword>
<name>A0A841H2S9_9BACT</name>
<evidence type="ECO:0000313" key="5">
    <source>
        <dbReference type="Proteomes" id="UP000582837"/>
    </source>
</evidence>
<protein>
    <submittedName>
        <fullName evidence="4">Metallo-beta-lactamase class B</fullName>
        <ecNumber evidence="4">3.5.2.6</ecNumber>
    </submittedName>
</protein>
<accession>A0A841H2S9</accession>
<dbReference type="GO" id="GO:0008800">
    <property type="term" value="F:beta-lactamase activity"/>
    <property type="evidence" value="ECO:0007669"/>
    <property type="project" value="UniProtKB-EC"/>
</dbReference>
<evidence type="ECO:0000259" key="3">
    <source>
        <dbReference type="SMART" id="SM00849"/>
    </source>
</evidence>
<organism evidence="4 5">
    <name type="scientific">Longimicrobium terrae</name>
    <dbReference type="NCBI Taxonomy" id="1639882"/>
    <lineage>
        <taxon>Bacteria</taxon>
        <taxon>Pseudomonadati</taxon>
        <taxon>Gemmatimonadota</taxon>
        <taxon>Longimicrobiia</taxon>
        <taxon>Longimicrobiales</taxon>
        <taxon>Longimicrobiaceae</taxon>
        <taxon>Longimicrobium</taxon>
    </lineage>
</organism>
<comment type="caution">
    <text evidence="4">The sequence shown here is derived from an EMBL/GenBank/DDBJ whole genome shotgun (WGS) entry which is preliminary data.</text>
</comment>
<reference evidence="4 5" key="1">
    <citation type="submission" date="2020-08" db="EMBL/GenBank/DDBJ databases">
        <title>Genomic Encyclopedia of Type Strains, Phase IV (KMG-IV): sequencing the most valuable type-strain genomes for metagenomic binning, comparative biology and taxonomic classification.</title>
        <authorList>
            <person name="Goeker M."/>
        </authorList>
    </citation>
    <scope>NUCLEOTIDE SEQUENCE [LARGE SCALE GENOMIC DNA]</scope>
    <source>
        <strain evidence="4 5">DSM 29007</strain>
    </source>
</reference>
<dbReference type="Gene3D" id="3.60.15.10">
    <property type="entry name" value="Ribonuclease Z/Hydroxyacylglutathione hydrolase-like"/>
    <property type="match status" value="1"/>
</dbReference>
<evidence type="ECO:0000313" key="4">
    <source>
        <dbReference type="EMBL" id="MBB6072310.1"/>
    </source>
</evidence>
<dbReference type="InterPro" id="IPR001279">
    <property type="entry name" value="Metallo-B-lactamas"/>
</dbReference>
<dbReference type="NCBIfam" id="NF012229">
    <property type="entry name" value="bla_class_B_core"/>
    <property type="match status" value="1"/>
</dbReference>
<feature type="domain" description="Metallo-beta-lactamase" evidence="3">
    <location>
        <begin position="65"/>
        <end position="258"/>
    </location>
</feature>
<dbReference type="SUPFAM" id="SSF56281">
    <property type="entry name" value="Metallo-hydrolase/oxidoreductase"/>
    <property type="match status" value="1"/>
</dbReference>
<gene>
    <name evidence="4" type="ORF">HNQ61_003972</name>
</gene>
<keyword evidence="2" id="KW-0732">Signal</keyword>
<dbReference type="AlphaFoldDB" id="A0A841H2S9"/>
<feature type="chain" id="PRO_5032472012" evidence="2">
    <location>
        <begin position="26"/>
        <end position="304"/>
    </location>
</feature>
<dbReference type="EC" id="3.5.2.6" evidence="4"/>
<dbReference type="EMBL" id="JACHIA010000014">
    <property type="protein sequence ID" value="MBB6072310.1"/>
    <property type="molecule type" value="Genomic_DNA"/>
</dbReference>
<dbReference type="PANTHER" id="PTHR42951:SF17">
    <property type="entry name" value="METALLO-BETA-LACTAMASE DOMAIN-CONTAINING PROTEIN"/>
    <property type="match status" value="1"/>
</dbReference>
<keyword evidence="4" id="KW-0378">Hydrolase</keyword>
<feature type="signal peptide" evidence="2">
    <location>
        <begin position="1"/>
        <end position="25"/>
    </location>
</feature>
<dbReference type="InterPro" id="IPR036866">
    <property type="entry name" value="RibonucZ/Hydroxyglut_hydro"/>
</dbReference>
<evidence type="ECO:0000256" key="1">
    <source>
        <dbReference type="SAM" id="MobiDB-lite"/>
    </source>
</evidence>
<dbReference type="PANTHER" id="PTHR42951">
    <property type="entry name" value="METALLO-BETA-LACTAMASE DOMAIN-CONTAINING"/>
    <property type="match status" value="1"/>
</dbReference>
<feature type="region of interest" description="Disordered" evidence="1">
    <location>
        <begin position="138"/>
        <end position="160"/>
    </location>
</feature>
<dbReference type="NCBIfam" id="NF033105">
    <property type="entry name" value="bla_subclass_B3"/>
    <property type="match status" value="1"/>
</dbReference>
<dbReference type="Proteomes" id="UP000582837">
    <property type="component" value="Unassembled WGS sequence"/>
</dbReference>
<dbReference type="Pfam" id="PF00753">
    <property type="entry name" value="Lactamase_B"/>
    <property type="match status" value="1"/>
</dbReference>
<evidence type="ECO:0000256" key="2">
    <source>
        <dbReference type="SAM" id="SignalP"/>
    </source>
</evidence>